<dbReference type="InterPro" id="IPR001878">
    <property type="entry name" value="Znf_CCHC"/>
</dbReference>
<dbReference type="RefSeq" id="XP_021815955.1">
    <property type="nucleotide sequence ID" value="XM_021960263.1"/>
</dbReference>
<dbReference type="SUPFAM" id="SSF57756">
    <property type="entry name" value="Retrovirus zinc finger-like domains"/>
    <property type="match status" value="1"/>
</dbReference>
<dbReference type="GO" id="GO:0003676">
    <property type="term" value="F:nucleic acid binding"/>
    <property type="evidence" value="ECO:0007669"/>
    <property type="project" value="InterPro"/>
</dbReference>
<gene>
    <name evidence="4" type="primary">LOC110758400</name>
</gene>
<dbReference type="Pfam" id="PF14223">
    <property type="entry name" value="Retrotran_gag_2"/>
    <property type="match status" value="1"/>
</dbReference>
<name>A0A6P5SG96_PRUAV</name>
<organism evidence="3 4">
    <name type="scientific">Prunus avium</name>
    <name type="common">Cherry</name>
    <name type="synonym">Cerasus avium</name>
    <dbReference type="NCBI Taxonomy" id="42229"/>
    <lineage>
        <taxon>Eukaryota</taxon>
        <taxon>Viridiplantae</taxon>
        <taxon>Streptophyta</taxon>
        <taxon>Embryophyta</taxon>
        <taxon>Tracheophyta</taxon>
        <taxon>Spermatophyta</taxon>
        <taxon>Magnoliopsida</taxon>
        <taxon>eudicotyledons</taxon>
        <taxon>Gunneridae</taxon>
        <taxon>Pentapetalae</taxon>
        <taxon>rosids</taxon>
        <taxon>fabids</taxon>
        <taxon>Rosales</taxon>
        <taxon>Rosaceae</taxon>
        <taxon>Amygdaloideae</taxon>
        <taxon>Amygdaleae</taxon>
        <taxon>Prunus</taxon>
    </lineage>
</organism>
<sequence>MGLLLEGNGIMGFLDGSAPCPPQFVDSSSDSATRIVSNAYKVWKIHDKALMALITATLSASAISCIIGSQSATDMWTSLKERFADVSRASIFQMKTDLQNIKKGSESIDQYFQRIKDAKDQLSTVGVDISDEDIVILALKGLPSEYNTVKAVIRSKKKVVSLKDCRSQLKAEEATLEETARQVPLLTAMAATPISSSTSSMASSSIGSQASAGAYPHLAPSQFQQSYPPQGSQGFHSSQGYSSQQGYRSHNPRPKGRGKLFYDQGPRFPPRNSFSNSSTGILGRPPFPSYNGVPTCQICNKKGHIAATCIHRSTTPQFQPLEVDPCQICGKTNHIAATCFYRDSPSYPGSSSQGITAMTAQVHPSMPQQEYWIADSGATNHMTADISNISVAAPYPTNETIATANGAGIHIAHIGKSSLITHTHSFALNSVLHVPQISANLLSLNQLCKENKCRCILDDSS</sequence>
<dbReference type="PANTHER" id="PTHR47481:SF31">
    <property type="entry name" value="OS01G0873500 PROTEIN"/>
    <property type="match status" value="1"/>
</dbReference>
<dbReference type="GeneID" id="110758400"/>
<evidence type="ECO:0000313" key="3">
    <source>
        <dbReference type="Proteomes" id="UP000515124"/>
    </source>
</evidence>
<feature type="domain" description="CCHC-type" evidence="2">
    <location>
        <begin position="325"/>
        <end position="341"/>
    </location>
</feature>
<dbReference type="Pfam" id="PF22936">
    <property type="entry name" value="Pol_BBD"/>
    <property type="match status" value="1"/>
</dbReference>
<protein>
    <submittedName>
        <fullName evidence="4">Uncharacterized protein LOC110758400</fullName>
    </submittedName>
</protein>
<keyword evidence="3" id="KW-1185">Reference proteome</keyword>
<proteinExistence type="predicted"/>
<dbReference type="InterPro" id="IPR054722">
    <property type="entry name" value="PolX-like_BBD"/>
</dbReference>
<dbReference type="Proteomes" id="UP000515124">
    <property type="component" value="Unplaced"/>
</dbReference>
<dbReference type="PANTHER" id="PTHR47481">
    <property type="match status" value="1"/>
</dbReference>
<accession>A0A6P5SG96</accession>
<dbReference type="GO" id="GO:0008270">
    <property type="term" value="F:zinc ion binding"/>
    <property type="evidence" value="ECO:0007669"/>
    <property type="project" value="InterPro"/>
</dbReference>
<dbReference type="InterPro" id="IPR036875">
    <property type="entry name" value="Znf_CCHC_sf"/>
</dbReference>
<dbReference type="SMART" id="SM00343">
    <property type="entry name" value="ZnF_C2HC"/>
    <property type="match status" value="2"/>
</dbReference>
<evidence type="ECO:0000259" key="2">
    <source>
        <dbReference type="SMART" id="SM00343"/>
    </source>
</evidence>
<reference evidence="4" key="1">
    <citation type="submission" date="2025-08" db="UniProtKB">
        <authorList>
            <consortium name="RefSeq"/>
        </authorList>
    </citation>
    <scope>IDENTIFICATION</scope>
</reference>
<evidence type="ECO:0000256" key="1">
    <source>
        <dbReference type="SAM" id="MobiDB-lite"/>
    </source>
</evidence>
<evidence type="ECO:0000313" key="4">
    <source>
        <dbReference type="RefSeq" id="XP_021815955.1"/>
    </source>
</evidence>
<dbReference type="Gene3D" id="4.10.60.10">
    <property type="entry name" value="Zinc finger, CCHC-type"/>
    <property type="match status" value="1"/>
</dbReference>
<dbReference type="KEGG" id="pavi:110758400"/>
<feature type="compositionally biased region" description="Low complexity" evidence="1">
    <location>
        <begin position="230"/>
        <end position="246"/>
    </location>
</feature>
<feature type="region of interest" description="Disordered" evidence="1">
    <location>
        <begin position="220"/>
        <end position="280"/>
    </location>
</feature>
<feature type="domain" description="CCHC-type" evidence="2">
    <location>
        <begin position="295"/>
        <end position="311"/>
    </location>
</feature>
<dbReference type="AlphaFoldDB" id="A0A6P5SG96"/>